<comment type="caution">
    <text evidence="2">The sequence shown here is derived from an EMBL/GenBank/DDBJ whole genome shotgun (WGS) entry which is preliminary data.</text>
</comment>
<reference evidence="2 3" key="1">
    <citation type="journal article" date="2019" name="Int. J. Syst. Evol. Microbiol.">
        <title>The Global Catalogue of Microorganisms (GCM) 10K type strain sequencing project: providing services to taxonomists for standard genome sequencing and annotation.</title>
        <authorList>
            <consortium name="The Broad Institute Genomics Platform"/>
            <consortium name="The Broad Institute Genome Sequencing Center for Infectious Disease"/>
            <person name="Wu L."/>
            <person name="Ma J."/>
        </authorList>
    </citation>
    <scope>NUCLEOTIDE SEQUENCE [LARGE SCALE GENOMIC DNA]</scope>
    <source>
        <strain evidence="2 3">DT85</strain>
    </source>
</reference>
<proteinExistence type="predicted"/>
<keyword evidence="3" id="KW-1185">Reference proteome</keyword>
<dbReference type="EMBL" id="JBHTAP010000001">
    <property type="protein sequence ID" value="MFC7234811.1"/>
    <property type="molecule type" value="Genomic_DNA"/>
</dbReference>
<gene>
    <name evidence="2" type="ORF">ACFQJ4_05695</name>
</gene>
<sequence length="209" mass="22736">MNPAVTPERRERVREVVGRYRRRARLLRVALLLPFVVAVVAAAAVGNALAIVGVGLVGVALLVGPVLDPTARAVYVTDADPDAVRDALAGPYSPPLALVWGRGEVRATDRGGEYEWSMLGGLRSATLSWDAEDREEGQRVVYAANGEPKAYYDTAVRREDGETVLDIETRYEGRVGLNVLPGVLAARGLRREVWAAQGYERRTREGSLV</sequence>
<dbReference type="Proteomes" id="UP001596398">
    <property type="component" value="Unassembled WGS sequence"/>
</dbReference>
<accession>A0ABD5ZMN5</accession>
<name>A0ABD5ZMN5_9EURY</name>
<keyword evidence="1" id="KW-0812">Transmembrane</keyword>
<evidence type="ECO:0008006" key="4">
    <source>
        <dbReference type="Google" id="ProtNLM"/>
    </source>
</evidence>
<dbReference type="GeneID" id="79266482"/>
<keyword evidence="1" id="KW-0472">Membrane</keyword>
<dbReference type="AlphaFoldDB" id="A0ABD5ZMN5"/>
<evidence type="ECO:0000313" key="3">
    <source>
        <dbReference type="Proteomes" id="UP001596398"/>
    </source>
</evidence>
<feature type="transmembrane region" description="Helical" evidence="1">
    <location>
        <begin position="29"/>
        <end position="62"/>
    </location>
</feature>
<evidence type="ECO:0000313" key="2">
    <source>
        <dbReference type="EMBL" id="MFC7234811.1"/>
    </source>
</evidence>
<dbReference type="RefSeq" id="WP_276235833.1">
    <property type="nucleotide sequence ID" value="NZ_CP119802.1"/>
</dbReference>
<keyword evidence="1" id="KW-1133">Transmembrane helix</keyword>
<evidence type="ECO:0000256" key="1">
    <source>
        <dbReference type="SAM" id="Phobius"/>
    </source>
</evidence>
<protein>
    <recommendedName>
        <fullName evidence="4">Polyketide cyclase / dehydrase and lipid transport</fullName>
    </recommendedName>
</protein>
<organism evidence="2 3">
    <name type="scientific">Halosegnis marinus</name>
    <dbReference type="NCBI Taxonomy" id="3034023"/>
    <lineage>
        <taxon>Archaea</taxon>
        <taxon>Methanobacteriati</taxon>
        <taxon>Methanobacteriota</taxon>
        <taxon>Stenosarchaea group</taxon>
        <taxon>Halobacteria</taxon>
        <taxon>Halobacteriales</taxon>
        <taxon>Natronomonadaceae</taxon>
        <taxon>Halosegnis</taxon>
    </lineage>
</organism>